<feature type="region of interest" description="Disordered" evidence="2">
    <location>
        <begin position="240"/>
        <end position="260"/>
    </location>
</feature>
<keyword evidence="4" id="KW-1185">Reference proteome</keyword>
<sequence>MFFSANGSVRKRPRQASDSPSQIPDPHVQGDWGCHPMHDTMVHFSGCGVCHAYLNHLAEAEHEPSFQNAVKVRDRLRDAYFHDGVSEGRRRQRDDDDYVYQDRERYRKERNDALEAISRYRIESHDSREELQMVTEHLRASQAESDRLRQSIEVLNRENEELANKLQAKQAISHHFVESPPPSLKLEICPAPPLVLLKNEAPSVPEPSRVPTSYAAVASSGASPTAYTTSASGQRVVHLPTRSNNSAPSPKLSATPVPPARTSFPNNPKTIRQLHALMTAAHQPGNEAALSRVKVLCSEAHATPREQKTELQRVLLSTWRNPTPGGGVPPSIVTSTPPLRTPVRPGGHSPSTIKMNPRVDDPVEVWYEYLCTHQASWPRGVRRDARNKPILADLKASRTVARLRPEADPAGNTAPRAEFMACVVDLFSTPGAYQNRIETTNFKVAPATTIRPYRGPAAIAVEDVVRHLADCGITFDAATKELEPWAQNYRTSMPS</sequence>
<comment type="caution">
    <text evidence="3">The sequence shown here is derived from an EMBL/GenBank/DDBJ whole genome shotgun (WGS) entry which is preliminary data.</text>
</comment>
<feature type="region of interest" description="Disordered" evidence="2">
    <location>
        <begin position="1"/>
        <end position="29"/>
    </location>
</feature>
<dbReference type="AlphaFoldDB" id="A0A9P6CJ23"/>
<name>A0A9P6CJ23_9AGAR</name>
<keyword evidence="1" id="KW-0175">Coiled coil</keyword>
<gene>
    <name evidence="3" type="ORF">BDZ94DRAFT_1235760</name>
</gene>
<dbReference type="EMBL" id="MU150258">
    <property type="protein sequence ID" value="KAF9463885.1"/>
    <property type="molecule type" value="Genomic_DNA"/>
</dbReference>
<reference evidence="3" key="1">
    <citation type="submission" date="2020-11" db="EMBL/GenBank/DDBJ databases">
        <authorList>
            <consortium name="DOE Joint Genome Institute"/>
            <person name="Ahrendt S."/>
            <person name="Riley R."/>
            <person name="Andreopoulos W."/>
            <person name="Labutti K."/>
            <person name="Pangilinan J."/>
            <person name="Ruiz-Duenas F.J."/>
            <person name="Barrasa J.M."/>
            <person name="Sanchez-Garcia M."/>
            <person name="Camarero S."/>
            <person name="Miyauchi S."/>
            <person name="Serrano A."/>
            <person name="Linde D."/>
            <person name="Babiker R."/>
            <person name="Drula E."/>
            <person name="Ayuso-Fernandez I."/>
            <person name="Pacheco R."/>
            <person name="Padilla G."/>
            <person name="Ferreira P."/>
            <person name="Barriuso J."/>
            <person name="Kellner H."/>
            <person name="Castanera R."/>
            <person name="Alfaro M."/>
            <person name="Ramirez L."/>
            <person name="Pisabarro A.G."/>
            <person name="Kuo A."/>
            <person name="Tritt A."/>
            <person name="Lipzen A."/>
            <person name="He G."/>
            <person name="Yan M."/>
            <person name="Ng V."/>
            <person name="Cullen D."/>
            <person name="Martin F."/>
            <person name="Rosso M.-N."/>
            <person name="Henrissat B."/>
            <person name="Hibbett D."/>
            <person name="Martinez A.T."/>
            <person name="Grigoriev I.V."/>
        </authorList>
    </citation>
    <scope>NUCLEOTIDE SEQUENCE</scope>
    <source>
        <strain evidence="3">CBS 247.69</strain>
    </source>
</reference>
<organism evidence="3 4">
    <name type="scientific">Collybia nuda</name>
    <dbReference type="NCBI Taxonomy" id="64659"/>
    <lineage>
        <taxon>Eukaryota</taxon>
        <taxon>Fungi</taxon>
        <taxon>Dikarya</taxon>
        <taxon>Basidiomycota</taxon>
        <taxon>Agaricomycotina</taxon>
        <taxon>Agaricomycetes</taxon>
        <taxon>Agaricomycetidae</taxon>
        <taxon>Agaricales</taxon>
        <taxon>Tricholomatineae</taxon>
        <taxon>Clitocybaceae</taxon>
        <taxon>Collybia</taxon>
    </lineage>
</organism>
<feature type="region of interest" description="Disordered" evidence="2">
    <location>
        <begin position="319"/>
        <end position="356"/>
    </location>
</feature>
<dbReference type="OrthoDB" id="2953420at2759"/>
<dbReference type="Proteomes" id="UP000807353">
    <property type="component" value="Unassembled WGS sequence"/>
</dbReference>
<evidence type="ECO:0000313" key="4">
    <source>
        <dbReference type="Proteomes" id="UP000807353"/>
    </source>
</evidence>
<evidence type="ECO:0000256" key="2">
    <source>
        <dbReference type="SAM" id="MobiDB-lite"/>
    </source>
</evidence>
<proteinExistence type="predicted"/>
<protein>
    <submittedName>
        <fullName evidence="3">Uncharacterized protein</fullName>
    </submittedName>
</protein>
<feature type="coiled-coil region" evidence="1">
    <location>
        <begin position="103"/>
        <end position="172"/>
    </location>
</feature>
<evidence type="ECO:0000313" key="3">
    <source>
        <dbReference type="EMBL" id="KAF9463885.1"/>
    </source>
</evidence>
<evidence type="ECO:0000256" key="1">
    <source>
        <dbReference type="SAM" id="Coils"/>
    </source>
</evidence>
<accession>A0A9P6CJ23</accession>